<evidence type="ECO:0000313" key="3">
    <source>
        <dbReference type="Proteomes" id="UP000029278"/>
    </source>
</evidence>
<evidence type="ECO:0000313" key="2">
    <source>
        <dbReference type="EMBL" id="MUG21856.1"/>
    </source>
</evidence>
<keyword evidence="3" id="KW-1185">Reference proteome</keyword>
<reference evidence="1 3" key="1">
    <citation type="submission" date="2014-04" db="EMBL/GenBank/DDBJ databases">
        <authorList>
            <person name="Bishop-Lilly K.A."/>
            <person name="Broomall S.M."/>
            <person name="Chain P.S."/>
            <person name="Chertkov O."/>
            <person name="Coyne S.R."/>
            <person name="Daligault H.E."/>
            <person name="Davenport K.W."/>
            <person name="Erkkila T."/>
            <person name="Frey K.G."/>
            <person name="Gibbons H.S."/>
            <person name="Gu W."/>
            <person name="Jaissle J."/>
            <person name="Johnson S.L."/>
            <person name="Koroleva G.I."/>
            <person name="Ladner J.T."/>
            <person name="Lo C.-C."/>
            <person name="Minogue T.D."/>
            <person name="Munk C."/>
            <person name="Palacios G.F."/>
            <person name="Redden C.L."/>
            <person name="Rosenzweig C.N."/>
            <person name="Scholz M.B."/>
            <person name="Teshima H."/>
            <person name="Xu Y."/>
        </authorList>
    </citation>
    <scope>NUCLEOTIDE SEQUENCE [LARGE SCALE GENOMIC DNA]</scope>
    <source>
        <strain evidence="1 3">8244</strain>
    </source>
</reference>
<dbReference type="PATRIC" id="fig|44252.3.peg.1295"/>
<dbReference type="OrthoDB" id="2594887at2"/>
<dbReference type="AlphaFoldDB" id="A0A090ZJR0"/>
<sequence length="169" mass="19552">MEYFIVELDRRLNSIGGAITFPETVLKGFEYANPQEIAYVSADQEIEYSCIIERPVLLILEDFRRVITSFEPDLEHKTVVVMDLKRHIQVPYSLINFKEIPCLLQSSTTAKIDEFVIDESRVPGLKIFKIPYYRSSLLVVRLDVAEGLLRKSLRGLKLRRILSVEGEFK</sequence>
<name>A0A090ZJR0_PAEMA</name>
<dbReference type="STRING" id="44252.DJ90_833"/>
<dbReference type="EMBL" id="JMQA01000018">
    <property type="protein sequence ID" value="KFN10505.1"/>
    <property type="molecule type" value="Genomic_DNA"/>
</dbReference>
<gene>
    <name evidence="1" type="ORF">DJ90_833</name>
    <name evidence="2" type="ORF">GNQ08_05355</name>
</gene>
<evidence type="ECO:0000313" key="1">
    <source>
        <dbReference type="EMBL" id="KFN10505.1"/>
    </source>
</evidence>
<comment type="caution">
    <text evidence="1">The sequence shown here is derived from an EMBL/GenBank/DDBJ whole genome shotgun (WGS) entry which is preliminary data.</text>
</comment>
<dbReference type="Proteomes" id="UP000029278">
    <property type="component" value="Unassembled WGS sequence"/>
</dbReference>
<evidence type="ECO:0000313" key="4">
    <source>
        <dbReference type="Proteomes" id="UP000442469"/>
    </source>
</evidence>
<reference evidence="2 4" key="2">
    <citation type="submission" date="2019-11" db="EMBL/GenBank/DDBJ databases">
        <title>Draft genome sequences of five Paenibacillus species of dairy origin.</title>
        <authorList>
            <person name="Olajide A.M."/>
            <person name="Chen S."/>
            <person name="Lapointe G."/>
        </authorList>
    </citation>
    <scope>NUCLEOTIDE SEQUENCE [LARGE SCALE GENOMIC DNA]</scope>
    <source>
        <strain evidence="2 4">3CT49</strain>
    </source>
</reference>
<proteinExistence type="predicted"/>
<accession>A0A090ZJR0</accession>
<dbReference type="RefSeq" id="WP_036619877.1">
    <property type="nucleotide sequence ID" value="NZ_JAKOBR010000004.1"/>
</dbReference>
<dbReference type="Proteomes" id="UP000442469">
    <property type="component" value="Unassembled WGS sequence"/>
</dbReference>
<protein>
    <submittedName>
        <fullName evidence="1">Uncharacterized protein</fullName>
    </submittedName>
</protein>
<dbReference type="GeneID" id="77011589"/>
<organism evidence="1 3">
    <name type="scientific">Paenibacillus macerans</name>
    <name type="common">Bacillus macerans</name>
    <dbReference type="NCBI Taxonomy" id="44252"/>
    <lineage>
        <taxon>Bacteria</taxon>
        <taxon>Bacillati</taxon>
        <taxon>Bacillota</taxon>
        <taxon>Bacilli</taxon>
        <taxon>Bacillales</taxon>
        <taxon>Paenibacillaceae</taxon>
        <taxon>Paenibacillus</taxon>
    </lineage>
</organism>
<dbReference type="EMBL" id="WNZZ01000003">
    <property type="protein sequence ID" value="MUG21856.1"/>
    <property type="molecule type" value="Genomic_DNA"/>
</dbReference>
<dbReference type="HOGENOM" id="CLU_126447_1_0_9"/>